<proteinExistence type="predicted"/>
<name>A0A8H9IAX1_9ALTE</name>
<evidence type="ECO:0000313" key="1">
    <source>
        <dbReference type="EMBL" id="GGZ65077.1"/>
    </source>
</evidence>
<reference evidence="1" key="1">
    <citation type="journal article" date="2014" name="Int. J. Syst. Evol. Microbiol.">
        <title>Complete genome sequence of Corynebacterium casei LMG S-19264T (=DSM 44701T), isolated from a smear-ripened cheese.</title>
        <authorList>
            <consortium name="US DOE Joint Genome Institute (JGI-PGF)"/>
            <person name="Walter F."/>
            <person name="Albersmeier A."/>
            <person name="Kalinowski J."/>
            <person name="Ruckert C."/>
        </authorList>
    </citation>
    <scope>NUCLEOTIDE SEQUENCE</scope>
    <source>
        <strain evidence="1">KCTC 32337</strain>
    </source>
</reference>
<dbReference type="RefSeq" id="WP_191866271.1">
    <property type="nucleotide sequence ID" value="NZ_BMZC01000006.1"/>
</dbReference>
<protein>
    <submittedName>
        <fullName evidence="1">Uncharacterized protein</fullName>
    </submittedName>
</protein>
<evidence type="ECO:0000313" key="2">
    <source>
        <dbReference type="Proteomes" id="UP000622604"/>
    </source>
</evidence>
<gene>
    <name evidence="1" type="ORF">GCM10011274_23970</name>
</gene>
<reference evidence="1" key="2">
    <citation type="submission" date="2020-09" db="EMBL/GenBank/DDBJ databases">
        <authorList>
            <person name="Sun Q."/>
            <person name="Kim S."/>
        </authorList>
    </citation>
    <scope>NUCLEOTIDE SEQUENCE</scope>
    <source>
        <strain evidence="1">KCTC 32337</strain>
    </source>
</reference>
<comment type="caution">
    <text evidence="1">The sequence shown here is derived from an EMBL/GenBank/DDBJ whole genome shotgun (WGS) entry which is preliminary data.</text>
</comment>
<accession>A0A8H9IAX1</accession>
<dbReference type="Proteomes" id="UP000622604">
    <property type="component" value="Unassembled WGS sequence"/>
</dbReference>
<dbReference type="EMBL" id="BMZC01000006">
    <property type="protein sequence ID" value="GGZ65077.1"/>
    <property type="molecule type" value="Genomic_DNA"/>
</dbReference>
<organism evidence="1 2">
    <name type="scientific">Paraglaciecola chathamensis</name>
    <dbReference type="NCBI Taxonomy" id="368405"/>
    <lineage>
        <taxon>Bacteria</taxon>
        <taxon>Pseudomonadati</taxon>
        <taxon>Pseudomonadota</taxon>
        <taxon>Gammaproteobacteria</taxon>
        <taxon>Alteromonadales</taxon>
        <taxon>Alteromonadaceae</taxon>
        <taxon>Paraglaciecola</taxon>
    </lineage>
</organism>
<sequence>MSELMSELLAHMRNRHSQLVYEKSIILSAKADTSYDIRTEAEHSPYLGRAILNNPTRITVYSLD</sequence>
<dbReference type="AlphaFoldDB" id="A0A8H9IAX1"/>